<dbReference type="EMBL" id="GG730039">
    <property type="protein sequence ID" value="EEZ93281.1"/>
    <property type="molecule type" value="Genomic_DNA"/>
</dbReference>
<dbReference type="AlphaFoldDB" id="D2EEA2"/>
<name>D2EEA2_PARA4</name>
<protein>
    <submittedName>
        <fullName evidence="1">Uncharacterized protein</fullName>
    </submittedName>
</protein>
<accession>D2EEA2</accession>
<proteinExistence type="predicted"/>
<gene>
    <name evidence="1" type="ORF">BJBARM4_0035</name>
</gene>
<evidence type="ECO:0000313" key="2">
    <source>
        <dbReference type="Proteomes" id="UP000009375"/>
    </source>
</evidence>
<evidence type="ECO:0000313" key="1">
    <source>
        <dbReference type="EMBL" id="EEZ93281.1"/>
    </source>
</evidence>
<reference evidence="1 2" key="1">
    <citation type="journal article" date="2010" name="Proc. Natl. Acad. Sci. U.S.A.">
        <title>Enigmatic, ultrasmall, uncultivated Archaea.</title>
        <authorList>
            <person name="Baker B.J."/>
            <person name="Comolli L.R."/>
            <person name="Dick G.J."/>
            <person name="Hauser L.J."/>
            <person name="Hyatt D."/>
            <person name="Dill B.D."/>
            <person name="Land M.L."/>
            <person name="Verberkmoes N.C."/>
            <person name="Hettich R.L."/>
            <person name="Banfield J.F."/>
        </authorList>
    </citation>
    <scope>NUCLEOTIDE SEQUENCE [LARGE SCALE GENOMIC DNA]</scope>
</reference>
<dbReference type="Proteomes" id="UP000009375">
    <property type="component" value="Unassembled WGS sequence"/>
</dbReference>
<organism evidence="1 2">
    <name type="scientific">Candidatus Parvarchaeum acidiphilum ARMAN-4</name>
    <dbReference type="NCBI Taxonomy" id="662760"/>
    <lineage>
        <taxon>Archaea</taxon>
        <taxon>Candidatus Parvarchaeota</taxon>
        <taxon>Candidatus Parvarchaeum</taxon>
    </lineage>
</organism>
<sequence>MKKYSFIKVFSEEIVNFIKFLVNNLEFFEEKVYKEDTFLYMLGVE</sequence>